<proteinExistence type="predicted"/>
<dbReference type="InterPro" id="IPR024569">
    <property type="entry name" value="LutB_C"/>
</dbReference>
<sequence length="92" mass="10163">GGPTTRHGRTATLKPAKGHAAERAALRTAQWALTHPTALTTGQRLATATRRLHPRRLPGPGKNWTATRDLPTLPAQTFRTWWHHTHPAKDTP</sequence>
<reference evidence="2 3" key="1">
    <citation type="submission" date="2021-08" db="EMBL/GenBank/DDBJ databases">
        <title>WGS of actinomycetes from Thailand.</title>
        <authorList>
            <person name="Thawai C."/>
        </authorList>
    </citation>
    <scope>NUCLEOTIDE SEQUENCE [LARGE SCALE GENOMIC DNA]</scope>
    <source>
        <strain evidence="2 3">PLK6-54</strain>
    </source>
</reference>
<evidence type="ECO:0000313" key="2">
    <source>
        <dbReference type="EMBL" id="MBY8880847.1"/>
    </source>
</evidence>
<protein>
    <submittedName>
        <fullName evidence="2">DUF3390 domain-containing protein</fullName>
    </submittedName>
</protein>
<evidence type="ECO:0000313" key="3">
    <source>
        <dbReference type="Proteomes" id="UP000778578"/>
    </source>
</evidence>
<feature type="domain" description="Lactate utilization protein B C-terminal" evidence="1">
    <location>
        <begin position="11"/>
        <end position="84"/>
    </location>
</feature>
<keyword evidence="3" id="KW-1185">Reference proteome</keyword>
<accession>A0ABS7QFX8</accession>
<dbReference type="Proteomes" id="UP000778578">
    <property type="component" value="Unassembled WGS sequence"/>
</dbReference>
<dbReference type="Pfam" id="PF11870">
    <property type="entry name" value="LutB_C"/>
    <property type="match status" value="1"/>
</dbReference>
<evidence type="ECO:0000259" key="1">
    <source>
        <dbReference type="Pfam" id="PF11870"/>
    </source>
</evidence>
<dbReference type="RefSeq" id="WP_222966278.1">
    <property type="nucleotide sequence ID" value="NZ_JAINZZ010000037.1"/>
</dbReference>
<comment type="caution">
    <text evidence="2">The sequence shown here is derived from an EMBL/GenBank/DDBJ whole genome shotgun (WGS) entry which is preliminary data.</text>
</comment>
<organism evidence="2 3">
    <name type="scientific">Actinacidiphila acidipaludis</name>
    <dbReference type="NCBI Taxonomy" id="2873382"/>
    <lineage>
        <taxon>Bacteria</taxon>
        <taxon>Bacillati</taxon>
        <taxon>Actinomycetota</taxon>
        <taxon>Actinomycetes</taxon>
        <taxon>Kitasatosporales</taxon>
        <taxon>Streptomycetaceae</taxon>
        <taxon>Actinacidiphila</taxon>
    </lineage>
</organism>
<dbReference type="EMBL" id="JAINZZ010000037">
    <property type="protein sequence ID" value="MBY8880847.1"/>
    <property type="molecule type" value="Genomic_DNA"/>
</dbReference>
<feature type="non-terminal residue" evidence="2">
    <location>
        <position position="1"/>
    </location>
</feature>
<name>A0ABS7QFX8_9ACTN</name>
<gene>
    <name evidence="2" type="ORF">K7862_24880</name>
</gene>